<proteinExistence type="predicted"/>
<gene>
    <name evidence="2" type="ORF">LTR09_006599</name>
</gene>
<dbReference type="AlphaFoldDB" id="A0AAJ0DE75"/>
<organism evidence="2 3">
    <name type="scientific">Extremus antarcticus</name>
    <dbReference type="NCBI Taxonomy" id="702011"/>
    <lineage>
        <taxon>Eukaryota</taxon>
        <taxon>Fungi</taxon>
        <taxon>Dikarya</taxon>
        <taxon>Ascomycota</taxon>
        <taxon>Pezizomycotina</taxon>
        <taxon>Dothideomycetes</taxon>
        <taxon>Dothideomycetidae</taxon>
        <taxon>Mycosphaerellales</taxon>
        <taxon>Extremaceae</taxon>
        <taxon>Extremus</taxon>
    </lineage>
</organism>
<keyword evidence="3" id="KW-1185">Reference proteome</keyword>
<dbReference type="EMBL" id="JAWDJX010000021">
    <property type="protein sequence ID" value="KAK3052389.1"/>
    <property type="molecule type" value="Genomic_DNA"/>
</dbReference>
<dbReference type="Proteomes" id="UP001271007">
    <property type="component" value="Unassembled WGS sequence"/>
</dbReference>
<keyword evidence="1" id="KW-0812">Transmembrane</keyword>
<evidence type="ECO:0000256" key="1">
    <source>
        <dbReference type="SAM" id="Phobius"/>
    </source>
</evidence>
<keyword evidence="1" id="KW-1133">Transmembrane helix</keyword>
<feature type="transmembrane region" description="Helical" evidence="1">
    <location>
        <begin position="297"/>
        <end position="319"/>
    </location>
</feature>
<reference evidence="2" key="1">
    <citation type="submission" date="2023-04" db="EMBL/GenBank/DDBJ databases">
        <title>Black Yeasts Isolated from many extreme environments.</title>
        <authorList>
            <person name="Coleine C."/>
            <person name="Stajich J.E."/>
            <person name="Selbmann L."/>
        </authorList>
    </citation>
    <scope>NUCLEOTIDE SEQUENCE</scope>
    <source>
        <strain evidence="2">CCFEE 5312</strain>
    </source>
</reference>
<feature type="transmembrane region" description="Helical" evidence="1">
    <location>
        <begin position="222"/>
        <end position="239"/>
    </location>
</feature>
<accession>A0AAJ0DE75</accession>
<comment type="caution">
    <text evidence="2">The sequence shown here is derived from an EMBL/GenBank/DDBJ whole genome shotgun (WGS) entry which is preliminary data.</text>
</comment>
<protein>
    <submittedName>
        <fullName evidence="2">Uncharacterized protein</fullName>
    </submittedName>
</protein>
<feature type="transmembrane region" description="Helical" evidence="1">
    <location>
        <begin position="195"/>
        <end position="216"/>
    </location>
</feature>
<evidence type="ECO:0000313" key="3">
    <source>
        <dbReference type="Proteomes" id="UP001271007"/>
    </source>
</evidence>
<keyword evidence="1" id="KW-0472">Membrane</keyword>
<sequence>MIASRSPDGGGLAASCIGAADFRVFETSVLRMSGNQANTTIADLGHWHMLWGNGGGFYHFQLDIVGFLAVLGESSVTANAQVSALSRLFYLPRLLPAPQALLPPSRPSELPSRRARVTGVHTGNNKEHVHHIANILLGQELPTFTVRCVKVTKPDELKLRPTRMDTIFKGVQKKNKSQSSELLPPSIKAKATGPLSAVTLTGFFLSVSLFMISFILGDGYSMIATLLLSFLSTLIGIANKWHLKLAKRPTGSDPDRGDTVIRYPNGSFLVVKCDDDIARELYFAPEEIEYDIKSLPFYRIISLMATLILMLGIIFLANAKLQLQFAWAGSYGIINAAHWAAAALPAKVHWDLSCYKIEEQSVAGGPTNKTFTEALWKAILITKSKEWVTINEAAPQTPTWEQWLDKAEMVSWTVDKIETGPLINPIPEWNMHTPPKGGTVWLAPKDWDAKAAWDKFDRENKLAKKLEKDGGVRGSQTV</sequence>
<name>A0AAJ0DE75_9PEZI</name>
<evidence type="ECO:0000313" key="2">
    <source>
        <dbReference type="EMBL" id="KAK3052389.1"/>
    </source>
</evidence>